<sequence length="51" mass="5872">MNLADVPSFFRQLDFDAMHVHDPLKAGVTDYYNTDEGVKFRAGHRMRSKDA</sequence>
<dbReference type="EMBL" id="JASCZI010061513">
    <property type="protein sequence ID" value="MED6138887.1"/>
    <property type="molecule type" value="Genomic_DNA"/>
</dbReference>
<reference evidence="1 2" key="1">
    <citation type="journal article" date="2023" name="Plants (Basel)">
        <title>Bridging the Gap: Combining Genomics and Transcriptomics Approaches to Understand Stylosanthes scabra, an Orphan Legume from the Brazilian Caatinga.</title>
        <authorList>
            <person name="Ferreira-Neto J.R.C."/>
            <person name="da Silva M.D."/>
            <person name="Binneck E."/>
            <person name="de Melo N.F."/>
            <person name="da Silva R.H."/>
            <person name="de Melo A.L.T.M."/>
            <person name="Pandolfi V."/>
            <person name="Bustamante F.O."/>
            <person name="Brasileiro-Vidal A.C."/>
            <person name="Benko-Iseppon A.M."/>
        </authorList>
    </citation>
    <scope>NUCLEOTIDE SEQUENCE [LARGE SCALE GENOMIC DNA]</scope>
    <source>
        <tissue evidence="1">Leaves</tissue>
    </source>
</reference>
<evidence type="ECO:0000313" key="1">
    <source>
        <dbReference type="EMBL" id="MED6138887.1"/>
    </source>
</evidence>
<dbReference type="Proteomes" id="UP001341840">
    <property type="component" value="Unassembled WGS sequence"/>
</dbReference>
<keyword evidence="2" id="KW-1185">Reference proteome</keyword>
<name>A0ABU6SR55_9FABA</name>
<gene>
    <name evidence="1" type="ORF">PIB30_078778</name>
</gene>
<organism evidence="1 2">
    <name type="scientific">Stylosanthes scabra</name>
    <dbReference type="NCBI Taxonomy" id="79078"/>
    <lineage>
        <taxon>Eukaryota</taxon>
        <taxon>Viridiplantae</taxon>
        <taxon>Streptophyta</taxon>
        <taxon>Embryophyta</taxon>
        <taxon>Tracheophyta</taxon>
        <taxon>Spermatophyta</taxon>
        <taxon>Magnoliopsida</taxon>
        <taxon>eudicotyledons</taxon>
        <taxon>Gunneridae</taxon>
        <taxon>Pentapetalae</taxon>
        <taxon>rosids</taxon>
        <taxon>fabids</taxon>
        <taxon>Fabales</taxon>
        <taxon>Fabaceae</taxon>
        <taxon>Papilionoideae</taxon>
        <taxon>50 kb inversion clade</taxon>
        <taxon>dalbergioids sensu lato</taxon>
        <taxon>Dalbergieae</taxon>
        <taxon>Pterocarpus clade</taxon>
        <taxon>Stylosanthes</taxon>
    </lineage>
</organism>
<protein>
    <submittedName>
        <fullName evidence="1">Uncharacterized protein</fullName>
    </submittedName>
</protein>
<evidence type="ECO:0000313" key="2">
    <source>
        <dbReference type="Proteomes" id="UP001341840"/>
    </source>
</evidence>
<comment type="caution">
    <text evidence="1">The sequence shown here is derived from an EMBL/GenBank/DDBJ whole genome shotgun (WGS) entry which is preliminary data.</text>
</comment>
<proteinExistence type="predicted"/>
<feature type="non-terminal residue" evidence="1">
    <location>
        <position position="51"/>
    </location>
</feature>
<accession>A0ABU6SR55</accession>